<dbReference type="EMBL" id="DACQKT010000009">
    <property type="protein sequence ID" value="HAS6678596.1"/>
    <property type="molecule type" value="Genomic_DNA"/>
</dbReference>
<name>A0A8H9K1Y5_VIBPH</name>
<proteinExistence type="predicted"/>
<reference evidence="1" key="2">
    <citation type="submission" date="2019-12" db="EMBL/GenBank/DDBJ databases">
        <authorList>
            <consortium name="NCBI Pathogen Detection Project"/>
        </authorList>
    </citation>
    <scope>NUCLEOTIDE SEQUENCE</scope>
    <source>
        <strain evidence="1">1930</strain>
    </source>
</reference>
<dbReference type="Proteomes" id="UP000856022">
    <property type="component" value="Unassembled WGS sequence"/>
</dbReference>
<gene>
    <name evidence="1" type="ORF">I7278_17470</name>
    <name evidence="2" type="ORF">I7278_27820</name>
</gene>
<protein>
    <submittedName>
        <fullName evidence="1">Uncharacterized protein</fullName>
    </submittedName>
</protein>
<evidence type="ECO:0000313" key="1">
    <source>
        <dbReference type="EMBL" id="HAS6678596.1"/>
    </source>
</evidence>
<dbReference type="AlphaFoldDB" id="A0A8H9K1Y5"/>
<reference evidence="1" key="1">
    <citation type="journal article" date="2018" name="Genome Biol.">
        <title>SKESA: strategic k-mer extension for scrupulous assemblies.</title>
        <authorList>
            <person name="Souvorov A."/>
            <person name="Agarwala R."/>
            <person name="Lipman D.J."/>
        </authorList>
    </citation>
    <scope>NUCLEOTIDE SEQUENCE</scope>
    <source>
        <strain evidence="1">1930</strain>
    </source>
</reference>
<sequence length="79" mass="9018">MTFKAILRCDACGCVNEVELECVDPEDAEDAVFEKSEEEGWFVDVPNCYHYCPEHAETVRQELEEENQPPTGIYQTMVG</sequence>
<comment type="caution">
    <text evidence="1">The sequence shown here is derived from an EMBL/GenBank/DDBJ whole genome shotgun (WGS) entry which is preliminary data.</text>
</comment>
<organism evidence="1">
    <name type="scientific">Vibrio parahaemolyticus</name>
    <dbReference type="NCBI Taxonomy" id="670"/>
    <lineage>
        <taxon>Bacteria</taxon>
        <taxon>Pseudomonadati</taxon>
        <taxon>Pseudomonadota</taxon>
        <taxon>Gammaproteobacteria</taxon>
        <taxon>Vibrionales</taxon>
        <taxon>Vibrionaceae</taxon>
        <taxon>Vibrio</taxon>
    </lineage>
</organism>
<evidence type="ECO:0000313" key="2">
    <source>
        <dbReference type="EMBL" id="HAS6680568.1"/>
    </source>
</evidence>
<accession>A0A8H9K1Y5</accession>
<dbReference type="EMBL" id="DACQKT010000082">
    <property type="protein sequence ID" value="HAS6680568.1"/>
    <property type="molecule type" value="Genomic_DNA"/>
</dbReference>